<evidence type="ECO:0000256" key="1">
    <source>
        <dbReference type="SAM" id="MobiDB-lite"/>
    </source>
</evidence>
<dbReference type="EMBL" id="VFQE01000001">
    <property type="protein sequence ID" value="TQN44393.1"/>
    <property type="molecule type" value="Genomic_DNA"/>
</dbReference>
<feature type="region of interest" description="Disordered" evidence="1">
    <location>
        <begin position="46"/>
        <end position="80"/>
    </location>
</feature>
<proteinExistence type="predicted"/>
<keyword evidence="4" id="KW-1185">Reference proteome</keyword>
<protein>
    <submittedName>
        <fullName evidence="3">Uncharacterized protein</fullName>
    </submittedName>
</protein>
<evidence type="ECO:0000313" key="3">
    <source>
        <dbReference type="EMBL" id="TQN44393.1"/>
    </source>
</evidence>
<dbReference type="AlphaFoldDB" id="A0A543PK18"/>
<comment type="caution">
    <text evidence="3">The sequence shown here is derived from an EMBL/GenBank/DDBJ whole genome shotgun (WGS) entry which is preliminary data.</text>
</comment>
<feature type="compositionally biased region" description="Polar residues" evidence="1">
    <location>
        <begin position="69"/>
        <end position="80"/>
    </location>
</feature>
<feature type="signal peptide" evidence="2">
    <location>
        <begin position="1"/>
        <end position="22"/>
    </location>
</feature>
<sequence length="80" mass="8517">MTLARKLLASLTTIAAAAGLMAFGTLGAFEDTQDYFPASGRRRSLTRIVQLPDGGRGSSSLRRMREPGSSASNTIRARDS</sequence>
<dbReference type="Proteomes" id="UP000319865">
    <property type="component" value="Unassembled WGS sequence"/>
</dbReference>
<reference evidence="3 4" key="1">
    <citation type="submission" date="2019-06" db="EMBL/GenBank/DDBJ databases">
        <title>Sequencing the genomes of 1000 actinobacteria strains.</title>
        <authorList>
            <person name="Klenk H.-P."/>
        </authorList>
    </citation>
    <scope>NUCLEOTIDE SEQUENCE [LARGE SCALE GENOMIC DNA]</scope>
    <source>
        <strain evidence="3 4">DSM 46837</strain>
    </source>
</reference>
<feature type="chain" id="PRO_5039575660" evidence="2">
    <location>
        <begin position="23"/>
        <end position="80"/>
    </location>
</feature>
<name>A0A543PK18_9ACTN</name>
<evidence type="ECO:0000313" key="4">
    <source>
        <dbReference type="Proteomes" id="UP000319865"/>
    </source>
</evidence>
<accession>A0A543PK18</accession>
<keyword evidence="2" id="KW-0732">Signal</keyword>
<organism evidence="3 4">
    <name type="scientific">Blastococcus colisei</name>
    <dbReference type="NCBI Taxonomy" id="1564162"/>
    <lineage>
        <taxon>Bacteria</taxon>
        <taxon>Bacillati</taxon>
        <taxon>Actinomycetota</taxon>
        <taxon>Actinomycetes</taxon>
        <taxon>Geodermatophilales</taxon>
        <taxon>Geodermatophilaceae</taxon>
        <taxon>Blastococcus</taxon>
    </lineage>
</organism>
<gene>
    <name evidence="3" type="ORF">FHU33_3895</name>
</gene>
<evidence type="ECO:0000256" key="2">
    <source>
        <dbReference type="SAM" id="SignalP"/>
    </source>
</evidence>